<keyword evidence="4" id="KW-1185">Reference proteome</keyword>
<dbReference type="AlphaFoldDB" id="A0A2R4XKP9"/>
<evidence type="ECO:0000259" key="2">
    <source>
        <dbReference type="Pfam" id="PF01578"/>
    </source>
</evidence>
<dbReference type="GO" id="GO:0020037">
    <property type="term" value="F:heme binding"/>
    <property type="evidence" value="ECO:0007669"/>
    <property type="project" value="InterPro"/>
</dbReference>
<dbReference type="RefSeq" id="WP_108621794.1">
    <property type="nucleotide sequence ID" value="NZ_CP028901.1"/>
</dbReference>
<dbReference type="GO" id="GO:0017004">
    <property type="term" value="P:cytochrome complex assembly"/>
    <property type="evidence" value="ECO:0007669"/>
    <property type="project" value="InterPro"/>
</dbReference>
<dbReference type="Pfam" id="PF01578">
    <property type="entry name" value="Cytochrom_C_asm"/>
    <property type="match status" value="1"/>
</dbReference>
<dbReference type="InterPro" id="IPR052372">
    <property type="entry name" value="YpjD/HemX"/>
</dbReference>
<dbReference type="OrthoDB" id="9780793at2"/>
<feature type="transmembrane region" description="Helical" evidence="1">
    <location>
        <begin position="229"/>
        <end position="247"/>
    </location>
</feature>
<dbReference type="InterPro" id="IPR002541">
    <property type="entry name" value="Cyt_c_assembly"/>
</dbReference>
<dbReference type="PANTHER" id="PTHR38034">
    <property type="entry name" value="INNER MEMBRANE PROTEIN YPJD"/>
    <property type="match status" value="1"/>
</dbReference>
<protein>
    <recommendedName>
        <fullName evidence="2">Cytochrome c assembly protein domain-containing protein</fullName>
    </recommendedName>
</protein>
<gene>
    <name evidence="3" type="ORF">DBV39_12435</name>
</gene>
<keyword evidence="1" id="KW-1133">Transmembrane helix</keyword>
<feature type="domain" description="Cytochrome c assembly protein" evidence="2">
    <location>
        <begin position="66"/>
        <end position="277"/>
    </location>
</feature>
<organism evidence="3 4">
    <name type="scientific">Orrella marina</name>
    <dbReference type="NCBI Taxonomy" id="2163011"/>
    <lineage>
        <taxon>Bacteria</taxon>
        <taxon>Pseudomonadati</taxon>
        <taxon>Pseudomonadota</taxon>
        <taxon>Betaproteobacteria</taxon>
        <taxon>Burkholderiales</taxon>
        <taxon>Alcaligenaceae</taxon>
        <taxon>Orrella</taxon>
    </lineage>
</organism>
<feature type="transmembrane region" description="Helical" evidence="1">
    <location>
        <begin position="6"/>
        <end position="29"/>
    </location>
</feature>
<keyword evidence="1" id="KW-0472">Membrane</keyword>
<feature type="transmembrane region" description="Helical" evidence="1">
    <location>
        <begin position="195"/>
        <end position="217"/>
    </location>
</feature>
<feature type="transmembrane region" description="Helical" evidence="1">
    <location>
        <begin position="97"/>
        <end position="119"/>
    </location>
</feature>
<evidence type="ECO:0000313" key="3">
    <source>
        <dbReference type="EMBL" id="AWB34378.1"/>
    </source>
</evidence>
<evidence type="ECO:0000256" key="1">
    <source>
        <dbReference type="SAM" id="Phobius"/>
    </source>
</evidence>
<feature type="transmembrane region" description="Helical" evidence="1">
    <location>
        <begin position="131"/>
        <end position="154"/>
    </location>
</feature>
<reference evidence="3 4" key="1">
    <citation type="submission" date="2018-04" db="EMBL/GenBank/DDBJ databases">
        <title>Bordetella sp. HZ20 isolated from seawater.</title>
        <authorList>
            <person name="Sun C."/>
        </authorList>
    </citation>
    <scope>NUCLEOTIDE SEQUENCE [LARGE SCALE GENOMIC DNA]</scope>
    <source>
        <strain evidence="3 4">HZ20</strain>
    </source>
</reference>
<name>A0A2R4XKP9_9BURK</name>
<dbReference type="KEGG" id="boz:DBV39_12435"/>
<feature type="transmembrane region" description="Helical" evidence="1">
    <location>
        <begin position="254"/>
        <end position="272"/>
    </location>
</feature>
<proteinExistence type="predicted"/>
<feature type="transmembrane region" description="Helical" evidence="1">
    <location>
        <begin position="65"/>
        <end position="85"/>
    </location>
</feature>
<keyword evidence="1" id="KW-0812">Transmembrane</keyword>
<feature type="transmembrane region" description="Helical" evidence="1">
    <location>
        <begin position="41"/>
        <end position="59"/>
    </location>
</feature>
<accession>A0A2R4XKP9</accession>
<dbReference type="PANTHER" id="PTHR38034:SF1">
    <property type="entry name" value="INNER MEMBRANE PROTEIN YPJD"/>
    <property type="match status" value="1"/>
</dbReference>
<dbReference type="Proteomes" id="UP000244571">
    <property type="component" value="Chromosome"/>
</dbReference>
<evidence type="ECO:0000313" key="4">
    <source>
        <dbReference type="Proteomes" id="UP000244571"/>
    </source>
</evidence>
<sequence>MSSGIVFHSLAALVYLGLAAVLWGTLQAGKPVEALGRQTRLGLLIALGLQGFALWHQVLGHGLLQINWALALSAALWLGLAIYWLESLVVRIDGIQLLLLPLAGIVCLFAGLYPKTFIIASSDDPALRWHLLLALSAYGIITIAAMQAALMAALDYHLHNPRESIGSVTGLRKALGRMLDVQPPLLTQERLLFRLIWVAFTALTFTIVTGALITLAMTGKWLLLDHKTVFTLLSWITFAVLLTGRILRGWRGRIALRYTMIGFVFVVLSYSGSRFVVDVILERV</sequence>
<dbReference type="EMBL" id="CP028901">
    <property type="protein sequence ID" value="AWB34378.1"/>
    <property type="molecule type" value="Genomic_DNA"/>
</dbReference>